<dbReference type="RefSeq" id="WP_184754407.1">
    <property type="nucleotide sequence ID" value="NZ_BAABEK010000018.1"/>
</dbReference>
<evidence type="ECO:0000313" key="3">
    <source>
        <dbReference type="EMBL" id="MBB4938164.1"/>
    </source>
</evidence>
<comment type="caution">
    <text evidence="3">The sequence shown here is derived from an EMBL/GenBank/DDBJ whole genome shotgun (WGS) entry which is preliminary data.</text>
</comment>
<dbReference type="Pfam" id="PF00144">
    <property type="entry name" value="Beta-lactamase"/>
    <property type="match status" value="1"/>
</dbReference>
<keyword evidence="1" id="KW-0378">Hydrolase</keyword>
<dbReference type="PANTHER" id="PTHR43283">
    <property type="entry name" value="BETA-LACTAMASE-RELATED"/>
    <property type="match status" value="1"/>
</dbReference>
<dbReference type="Gene3D" id="3.40.710.10">
    <property type="entry name" value="DD-peptidase/beta-lactamase superfamily"/>
    <property type="match status" value="1"/>
</dbReference>
<dbReference type="InterPro" id="IPR001466">
    <property type="entry name" value="Beta-lactam-related"/>
</dbReference>
<evidence type="ECO:0000256" key="1">
    <source>
        <dbReference type="ARBA" id="ARBA00022801"/>
    </source>
</evidence>
<proteinExistence type="predicted"/>
<gene>
    <name evidence="3" type="ORF">FHR32_002469</name>
</gene>
<evidence type="ECO:0000313" key="4">
    <source>
        <dbReference type="Proteomes" id="UP000534286"/>
    </source>
</evidence>
<keyword evidence="4" id="KW-1185">Reference proteome</keyword>
<protein>
    <submittedName>
        <fullName evidence="3">CubicO group peptidase (Beta-lactamase class C family)</fullName>
    </submittedName>
</protein>
<name>A0A7W7RTY8_9ACTN</name>
<organism evidence="3 4">
    <name type="scientific">Streptosporangium album</name>
    <dbReference type="NCBI Taxonomy" id="47479"/>
    <lineage>
        <taxon>Bacteria</taxon>
        <taxon>Bacillati</taxon>
        <taxon>Actinomycetota</taxon>
        <taxon>Actinomycetes</taxon>
        <taxon>Streptosporangiales</taxon>
        <taxon>Streptosporangiaceae</taxon>
        <taxon>Streptosporangium</taxon>
    </lineage>
</organism>
<evidence type="ECO:0000259" key="2">
    <source>
        <dbReference type="Pfam" id="PF00144"/>
    </source>
</evidence>
<dbReference type="InterPro" id="IPR012338">
    <property type="entry name" value="Beta-lactam/transpept-like"/>
</dbReference>
<dbReference type="PANTHER" id="PTHR43283:SF11">
    <property type="entry name" value="BETA-LACTAMASE-RELATED DOMAIN-CONTAINING PROTEIN"/>
    <property type="match status" value="1"/>
</dbReference>
<dbReference type="InterPro" id="IPR050789">
    <property type="entry name" value="Diverse_Enzym_Activities"/>
</dbReference>
<dbReference type="AlphaFoldDB" id="A0A7W7RTY8"/>
<dbReference type="EMBL" id="JACHJU010000001">
    <property type="protein sequence ID" value="MBB4938164.1"/>
    <property type="molecule type" value="Genomic_DNA"/>
</dbReference>
<dbReference type="Proteomes" id="UP000534286">
    <property type="component" value="Unassembled WGS sequence"/>
</dbReference>
<accession>A0A7W7RTY8</accession>
<reference evidence="3 4" key="1">
    <citation type="submission" date="2020-08" db="EMBL/GenBank/DDBJ databases">
        <title>Sequencing the genomes of 1000 actinobacteria strains.</title>
        <authorList>
            <person name="Klenk H.-P."/>
        </authorList>
    </citation>
    <scope>NUCLEOTIDE SEQUENCE [LARGE SCALE GENOMIC DNA]</scope>
    <source>
        <strain evidence="3 4">DSM 43023</strain>
    </source>
</reference>
<dbReference type="SUPFAM" id="SSF56601">
    <property type="entry name" value="beta-lactamase/transpeptidase-like"/>
    <property type="match status" value="1"/>
</dbReference>
<sequence length="344" mass="38244">MNSPAGLVMAARTPWFELTECTGHRTVRWEDGVRVGEAPMTIDTHHDLASITKIIATTTALIRLVSDRLVELDAPVRGYLPDCPDGITVRDLLLHRGGLWEWYPLYIQREMPPPRYRPGRERHYSDLGFILLGRIVAAATGLSLDRAVSELVTEPLGLRSTRYARPAGSQVAMSARDDRVEMDMLDSQRPYPVPHRSADFTGWRHGPVIGQVADGNAHHAFGGVSGHAGLFSTVPDLLRYCTALSRYREYDGLWRPDVAQEFFSPGPDAQQALGFRRYELQIRDETVTVLGHPGYVGCAVGFVPDRDIALVMASNRLLVEGTPVPTDALWHDLLKATAQRSRTI</sequence>
<feature type="domain" description="Beta-lactamase-related" evidence="2">
    <location>
        <begin position="36"/>
        <end position="318"/>
    </location>
</feature>
<dbReference type="GO" id="GO:0016787">
    <property type="term" value="F:hydrolase activity"/>
    <property type="evidence" value="ECO:0007669"/>
    <property type="project" value="UniProtKB-KW"/>
</dbReference>